<organism evidence="2">
    <name type="scientific">uncultured Gemmatimonadota bacterium</name>
    <dbReference type="NCBI Taxonomy" id="203437"/>
    <lineage>
        <taxon>Bacteria</taxon>
        <taxon>Pseudomonadati</taxon>
        <taxon>Gemmatimonadota</taxon>
        <taxon>environmental samples</taxon>
    </lineage>
</organism>
<accession>A0A6J4K3I4</accession>
<feature type="transmembrane region" description="Helical" evidence="1">
    <location>
        <begin position="12"/>
        <end position="30"/>
    </location>
</feature>
<feature type="transmembrane region" description="Helical" evidence="1">
    <location>
        <begin position="42"/>
        <end position="60"/>
    </location>
</feature>
<evidence type="ECO:0000313" key="2">
    <source>
        <dbReference type="EMBL" id="CAA9294685.1"/>
    </source>
</evidence>
<dbReference type="EMBL" id="CADCTW010000001">
    <property type="protein sequence ID" value="CAA9294685.1"/>
    <property type="molecule type" value="Genomic_DNA"/>
</dbReference>
<protein>
    <submittedName>
        <fullName evidence="2">Uncharacterized protein</fullName>
    </submittedName>
</protein>
<proteinExistence type="predicted"/>
<sequence length="87" mass="9603">MPRTQLAKRQGLALASSGLVLALAVIEILNAIHFTEVTAREWAALSAAAACVLGALWAILERGDFWRAWDPTSCGCRRWRWWCCSAS</sequence>
<evidence type="ECO:0000256" key="1">
    <source>
        <dbReference type="SAM" id="Phobius"/>
    </source>
</evidence>
<reference evidence="2" key="1">
    <citation type="submission" date="2020-02" db="EMBL/GenBank/DDBJ databases">
        <authorList>
            <person name="Meier V. D."/>
        </authorList>
    </citation>
    <scope>NUCLEOTIDE SEQUENCE</scope>
    <source>
        <strain evidence="2">AVDCRST_MAG68</strain>
    </source>
</reference>
<keyword evidence="1" id="KW-0812">Transmembrane</keyword>
<keyword evidence="1" id="KW-0472">Membrane</keyword>
<gene>
    <name evidence="2" type="ORF">AVDCRST_MAG68-1749</name>
</gene>
<dbReference type="AlphaFoldDB" id="A0A6J4K3I4"/>
<keyword evidence="1" id="KW-1133">Transmembrane helix</keyword>
<name>A0A6J4K3I4_9BACT</name>